<accession>A0A5N6UDN0</accession>
<dbReference type="AlphaFoldDB" id="A0A5N6UDN0"/>
<name>A0A5N6UDN0_ASPTM</name>
<keyword evidence="2" id="KW-1185">Reference proteome</keyword>
<protein>
    <submittedName>
        <fullName evidence="1">Uncharacterized protein</fullName>
    </submittedName>
</protein>
<dbReference type="EMBL" id="ML738752">
    <property type="protein sequence ID" value="KAE8156650.1"/>
    <property type="molecule type" value="Genomic_DNA"/>
</dbReference>
<evidence type="ECO:0000313" key="2">
    <source>
        <dbReference type="Proteomes" id="UP000326950"/>
    </source>
</evidence>
<evidence type="ECO:0000313" key="1">
    <source>
        <dbReference type="EMBL" id="KAE8156650.1"/>
    </source>
</evidence>
<proteinExistence type="predicted"/>
<gene>
    <name evidence="1" type="ORF">BDV40DRAFT_70456</name>
</gene>
<organism evidence="1 2">
    <name type="scientific">Aspergillus tamarii</name>
    <dbReference type="NCBI Taxonomy" id="41984"/>
    <lineage>
        <taxon>Eukaryota</taxon>
        <taxon>Fungi</taxon>
        <taxon>Dikarya</taxon>
        <taxon>Ascomycota</taxon>
        <taxon>Pezizomycotina</taxon>
        <taxon>Eurotiomycetes</taxon>
        <taxon>Eurotiomycetidae</taxon>
        <taxon>Eurotiales</taxon>
        <taxon>Aspergillaceae</taxon>
        <taxon>Aspergillus</taxon>
        <taxon>Aspergillus subgen. Circumdati</taxon>
    </lineage>
</organism>
<reference evidence="1 2" key="1">
    <citation type="submission" date="2019-04" db="EMBL/GenBank/DDBJ databases">
        <title>Friends and foes A comparative genomics study of 23 Aspergillus species from section Flavi.</title>
        <authorList>
            <consortium name="DOE Joint Genome Institute"/>
            <person name="Kjaerbolling I."/>
            <person name="Vesth T."/>
            <person name="Frisvad J.C."/>
            <person name="Nybo J.L."/>
            <person name="Theobald S."/>
            <person name="Kildgaard S."/>
            <person name="Isbrandt T."/>
            <person name="Kuo A."/>
            <person name="Sato A."/>
            <person name="Lyhne E.K."/>
            <person name="Kogle M.E."/>
            <person name="Wiebenga A."/>
            <person name="Kun R.S."/>
            <person name="Lubbers R.J."/>
            <person name="Makela M.R."/>
            <person name="Barry K."/>
            <person name="Chovatia M."/>
            <person name="Clum A."/>
            <person name="Daum C."/>
            <person name="Haridas S."/>
            <person name="He G."/>
            <person name="LaButti K."/>
            <person name="Lipzen A."/>
            <person name="Mondo S."/>
            <person name="Riley R."/>
            <person name="Salamov A."/>
            <person name="Simmons B.A."/>
            <person name="Magnuson J.K."/>
            <person name="Henrissat B."/>
            <person name="Mortensen U.H."/>
            <person name="Larsen T.O."/>
            <person name="Devries R.P."/>
            <person name="Grigoriev I.V."/>
            <person name="Machida M."/>
            <person name="Baker S.E."/>
            <person name="Andersen M.R."/>
        </authorList>
    </citation>
    <scope>NUCLEOTIDE SEQUENCE [LARGE SCALE GENOMIC DNA]</scope>
    <source>
        <strain evidence="1 2">CBS 117626</strain>
    </source>
</reference>
<dbReference type="Proteomes" id="UP000326950">
    <property type="component" value="Unassembled WGS sequence"/>
</dbReference>
<sequence length="70" mass="7653">MTHPCKLTSRGFVLGIIPASASSDTENTGMLDTKVQRSYTSNTITRAESKWSGQSPSTQACFYGLHRRVS</sequence>